<dbReference type="Gene3D" id="3.40.50.720">
    <property type="entry name" value="NAD(P)-binding Rossmann-like Domain"/>
    <property type="match status" value="2"/>
</dbReference>
<accession>A0A3D9ZEU0</accession>
<dbReference type="InterPro" id="IPR029752">
    <property type="entry name" value="D-isomer_DH_CS1"/>
</dbReference>
<dbReference type="SUPFAM" id="SSF52283">
    <property type="entry name" value="Formate/glycerate dehydrogenase catalytic domain-like"/>
    <property type="match status" value="1"/>
</dbReference>
<dbReference type="RefSeq" id="WP_116067541.1">
    <property type="nucleotide sequence ID" value="NZ_BONB01000038.1"/>
</dbReference>
<dbReference type="GO" id="GO:0016616">
    <property type="term" value="F:oxidoreductase activity, acting on the CH-OH group of donors, NAD or NADP as acceptor"/>
    <property type="evidence" value="ECO:0007669"/>
    <property type="project" value="InterPro"/>
</dbReference>
<reference evidence="8 9" key="1">
    <citation type="submission" date="2018-08" db="EMBL/GenBank/DDBJ databases">
        <title>Sequencing the genomes of 1000 actinobacteria strains.</title>
        <authorList>
            <person name="Klenk H.-P."/>
        </authorList>
    </citation>
    <scope>NUCLEOTIDE SEQUENCE [LARGE SCALE GENOMIC DNA]</scope>
    <source>
        <strain evidence="8 9">DSM 44099</strain>
    </source>
</reference>
<keyword evidence="9" id="KW-1185">Reference proteome</keyword>
<dbReference type="Proteomes" id="UP000256913">
    <property type="component" value="Unassembled WGS sequence"/>
</dbReference>
<evidence type="ECO:0000256" key="5">
    <source>
        <dbReference type="RuleBase" id="RU003719"/>
    </source>
</evidence>
<dbReference type="InterPro" id="IPR029753">
    <property type="entry name" value="D-isomer_DH_CS"/>
</dbReference>
<evidence type="ECO:0000256" key="2">
    <source>
        <dbReference type="ARBA" id="ARBA00022605"/>
    </source>
</evidence>
<dbReference type="PROSITE" id="PS00671">
    <property type="entry name" value="D_2_HYDROXYACID_DH_3"/>
    <property type="match status" value="1"/>
</dbReference>
<feature type="domain" description="D-isomer specific 2-hydroxyacid dehydrogenase catalytic" evidence="6">
    <location>
        <begin position="5"/>
        <end position="302"/>
    </location>
</feature>
<dbReference type="CDD" id="cd12169">
    <property type="entry name" value="PGDH_like_1"/>
    <property type="match status" value="1"/>
</dbReference>
<dbReference type="InterPro" id="IPR006139">
    <property type="entry name" value="D-isomer_2_OHA_DH_cat_dom"/>
</dbReference>
<comment type="similarity">
    <text evidence="1 5">Belongs to the D-isomer specific 2-hydroxyacid dehydrogenase family.</text>
</comment>
<keyword evidence="4" id="KW-0520">NAD</keyword>
<sequence>MRIAVLDDYQTAAHDSADWGALDVTFFADHLDDLDALAARLAPFEVVVAMRERTAFPAALIGRLPALRLLITTGMANAAIDLDAAAAAGVTVCGTRMFAPSTSELTWALILSLVRHVPAEDAALRAGRWQTTVGTELSGRCLGVVGLGNIGSQVATVGRAFGMRVVAWSANLDPTHPDRVEKAELFRQADIVTVHYKLSPRSVGIVGAAELALMKPDAFLVNTSRGPVVDSGALVAALESGRLAGAALDVFDTEPLPADDPLRRAPNTILTPHLGYVTRAGYHLAYGDAVEAIVAFAAGEPVRVLG</sequence>
<dbReference type="Pfam" id="PF00389">
    <property type="entry name" value="2-Hacid_dh"/>
    <property type="match status" value="1"/>
</dbReference>
<dbReference type="EMBL" id="QUMQ01000001">
    <property type="protein sequence ID" value="REF95936.1"/>
    <property type="molecule type" value="Genomic_DNA"/>
</dbReference>
<dbReference type="InterPro" id="IPR006140">
    <property type="entry name" value="D-isomer_DH_NAD-bd"/>
</dbReference>
<dbReference type="PROSITE" id="PS00065">
    <property type="entry name" value="D_2_HYDROXYACID_DH_1"/>
    <property type="match status" value="1"/>
</dbReference>
<dbReference type="InterPro" id="IPR050857">
    <property type="entry name" value="D-2-hydroxyacid_DH"/>
</dbReference>
<gene>
    <name evidence="8" type="ORF">DFJ67_1900</name>
</gene>
<dbReference type="Pfam" id="PF02826">
    <property type="entry name" value="2-Hacid_dh_C"/>
    <property type="match status" value="1"/>
</dbReference>
<name>A0A3D9ZEU0_9ACTN</name>
<dbReference type="GO" id="GO:0008652">
    <property type="term" value="P:amino acid biosynthetic process"/>
    <property type="evidence" value="ECO:0007669"/>
    <property type="project" value="UniProtKB-KW"/>
</dbReference>
<evidence type="ECO:0000313" key="8">
    <source>
        <dbReference type="EMBL" id="REF95936.1"/>
    </source>
</evidence>
<evidence type="ECO:0000313" key="9">
    <source>
        <dbReference type="Proteomes" id="UP000256913"/>
    </source>
</evidence>
<dbReference type="OrthoDB" id="117809at2"/>
<keyword evidence="2" id="KW-0028">Amino-acid biosynthesis</keyword>
<dbReference type="SUPFAM" id="SSF51735">
    <property type="entry name" value="NAD(P)-binding Rossmann-fold domains"/>
    <property type="match status" value="1"/>
</dbReference>
<dbReference type="InterPro" id="IPR036291">
    <property type="entry name" value="NAD(P)-bd_dom_sf"/>
</dbReference>
<dbReference type="PANTHER" id="PTHR42789">
    <property type="entry name" value="D-ISOMER SPECIFIC 2-HYDROXYACID DEHYDROGENASE FAMILY PROTEIN (AFU_ORTHOLOGUE AFUA_6G10090)"/>
    <property type="match status" value="1"/>
</dbReference>
<organism evidence="8 9">
    <name type="scientific">Asanoa ferruginea</name>
    <dbReference type="NCBI Taxonomy" id="53367"/>
    <lineage>
        <taxon>Bacteria</taxon>
        <taxon>Bacillati</taxon>
        <taxon>Actinomycetota</taxon>
        <taxon>Actinomycetes</taxon>
        <taxon>Micromonosporales</taxon>
        <taxon>Micromonosporaceae</taxon>
        <taxon>Asanoa</taxon>
    </lineage>
</organism>
<dbReference type="AlphaFoldDB" id="A0A3D9ZEU0"/>
<proteinExistence type="inferred from homology"/>
<evidence type="ECO:0000256" key="4">
    <source>
        <dbReference type="ARBA" id="ARBA00023027"/>
    </source>
</evidence>
<dbReference type="PANTHER" id="PTHR42789:SF1">
    <property type="entry name" value="D-ISOMER SPECIFIC 2-HYDROXYACID DEHYDROGENASE FAMILY PROTEIN (AFU_ORTHOLOGUE AFUA_6G10090)"/>
    <property type="match status" value="1"/>
</dbReference>
<evidence type="ECO:0000256" key="3">
    <source>
        <dbReference type="ARBA" id="ARBA00023002"/>
    </source>
</evidence>
<feature type="domain" description="D-isomer specific 2-hydroxyacid dehydrogenase NAD-binding" evidence="7">
    <location>
        <begin position="108"/>
        <end position="275"/>
    </location>
</feature>
<evidence type="ECO:0000259" key="6">
    <source>
        <dbReference type="Pfam" id="PF00389"/>
    </source>
</evidence>
<keyword evidence="3 5" id="KW-0560">Oxidoreductase</keyword>
<evidence type="ECO:0000256" key="1">
    <source>
        <dbReference type="ARBA" id="ARBA00005854"/>
    </source>
</evidence>
<protein>
    <submittedName>
        <fullName evidence="8">Phosphoglycerate dehydrogenase-like enzyme</fullName>
    </submittedName>
</protein>
<dbReference type="GO" id="GO:0051287">
    <property type="term" value="F:NAD binding"/>
    <property type="evidence" value="ECO:0007669"/>
    <property type="project" value="InterPro"/>
</dbReference>
<comment type="caution">
    <text evidence="8">The sequence shown here is derived from an EMBL/GenBank/DDBJ whole genome shotgun (WGS) entry which is preliminary data.</text>
</comment>
<evidence type="ECO:0000259" key="7">
    <source>
        <dbReference type="Pfam" id="PF02826"/>
    </source>
</evidence>